<sequence length="128" mass="14678">MEAVTGLKSGLQDKMTSAALVTHLLDTNRGLPLACHMHIALPATTVVGKTTCDDTGRCPGGTFKRRESETSGKFQDVEMHRRRRKETEEREDKRGEEMEGREIERGEETEDKREEETEERENKREEET</sequence>
<dbReference type="Proteomes" id="UP001066276">
    <property type="component" value="Chromosome 4_2"/>
</dbReference>
<dbReference type="EMBL" id="JANPWB010000008">
    <property type="protein sequence ID" value="KAJ1165860.1"/>
    <property type="molecule type" value="Genomic_DNA"/>
</dbReference>
<gene>
    <name evidence="2" type="ORF">NDU88_006277</name>
</gene>
<comment type="caution">
    <text evidence="2">The sequence shown here is derived from an EMBL/GenBank/DDBJ whole genome shotgun (WGS) entry which is preliminary data.</text>
</comment>
<evidence type="ECO:0000256" key="1">
    <source>
        <dbReference type="SAM" id="MobiDB-lite"/>
    </source>
</evidence>
<organism evidence="2 3">
    <name type="scientific">Pleurodeles waltl</name>
    <name type="common">Iberian ribbed newt</name>
    <dbReference type="NCBI Taxonomy" id="8319"/>
    <lineage>
        <taxon>Eukaryota</taxon>
        <taxon>Metazoa</taxon>
        <taxon>Chordata</taxon>
        <taxon>Craniata</taxon>
        <taxon>Vertebrata</taxon>
        <taxon>Euteleostomi</taxon>
        <taxon>Amphibia</taxon>
        <taxon>Batrachia</taxon>
        <taxon>Caudata</taxon>
        <taxon>Salamandroidea</taxon>
        <taxon>Salamandridae</taxon>
        <taxon>Pleurodelinae</taxon>
        <taxon>Pleurodeles</taxon>
    </lineage>
</organism>
<protein>
    <submittedName>
        <fullName evidence="2">Uncharacterized protein</fullName>
    </submittedName>
</protein>
<feature type="region of interest" description="Disordered" evidence="1">
    <location>
        <begin position="49"/>
        <end position="128"/>
    </location>
</feature>
<accession>A0AAV7SP57</accession>
<feature type="compositionally biased region" description="Basic and acidic residues" evidence="1">
    <location>
        <begin position="64"/>
        <end position="128"/>
    </location>
</feature>
<proteinExistence type="predicted"/>
<evidence type="ECO:0000313" key="2">
    <source>
        <dbReference type="EMBL" id="KAJ1165860.1"/>
    </source>
</evidence>
<dbReference type="AlphaFoldDB" id="A0AAV7SP57"/>
<keyword evidence="3" id="KW-1185">Reference proteome</keyword>
<reference evidence="2" key="1">
    <citation type="journal article" date="2022" name="bioRxiv">
        <title>Sequencing and chromosome-scale assembly of the giantPleurodeles waltlgenome.</title>
        <authorList>
            <person name="Brown T."/>
            <person name="Elewa A."/>
            <person name="Iarovenko S."/>
            <person name="Subramanian E."/>
            <person name="Araus A.J."/>
            <person name="Petzold A."/>
            <person name="Susuki M."/>
            <person name="Suzuki K.-i.T."/>
            <person name="Hayashi T."/>
            <person name="Toyoda A."/>
            <person name="Oliveira C."/>
            <person name="Osipova E."/>
            <person name="Leigh N.D."/>
            <person name="Simon A."/>
            <person name="Yun M.H."/>
        </authorList>
    </citation>
    <scope>NUCLEOTIDE SEQUENCE</scope>
    <source>
        <strain evidence="2">20211129_DDA</strain>
        <tissue evidence="2">Liver</tissue>
    </source>
</reference>
<evidence type="ECO:0000313" key="3">
    <source>
        <dbReference type="Proteomes" id="UP001066276"/>
    </source>
</evidence>
<name>A0AAV7SP57_PLEWA</name>